<dbReference type="RefSeq" id="XP_013394985.1">
    <property type="nucleotide sequence ID" value="XM_013539531.1"/>
</dbReference>
<dbReference type="RefSeq" id="XP_013394977.1">
    <property type="nucleotide sequence ID" value="XM_013539523.1"/>
</dbReference>
<dbReference type="AlphaFoldDB" id="A0A1S3I9P3"/>
<evidence type="ECO:0000256" key="1">
    <source>
        <dbReference type="SAM" id="SignalP"/>
    </source>
</evidence>
<organism evidence="2 4">
    <name type="scientific">Lingula anatina</name>
    <name type="common">Brachiopod</name>
    <name type="synonym">Lingula unguis</name>
    <dbReference type="NCBI Taxonomy" id="7574"/>
    <lineage>
        <taxon>Eukaryota</taxon>
        <taxon>Metazoa</taxon>
        <taxon>Spiralia</taxon>
        <taxon>Lophotrochozoa</taxon>
        <taxon>Brachiopoda</taxon>
        <taxon>Linguliformea</taxon>
        <taxon>Lingulata</taxon>
        <taxon>Lingulida</taxon>
        <taxon>Linguloidea</taxon>
        <taxon>Lingulidae</taxon>
        <taxon>Lingula</taxon>
    </lineage>
</organism>
<keyword evidence="2" id="KW-1185">Reference proteome</keyword>
<proteinExistence type="predicted"/>
<dbReference type="RefSeq" id="XP_013394996.1">
    <property type="nucleotide sequence ID" value="XM_013539542.1"/>
</dbReference>
<reference evidence="3 4" key="1">
    <citation type="submission" date="2025-04" db="UniProtKB">
        <authorList>
            <consortium name="RefSeq"/>
        </authorList>
    </citation>
    <scope>IDENTIFICATION</scope>
    <source>
        <tissue evidence="3 4">Gonads</tissue>
    </source>
</reference>
<dbReference type="Proteomes" id="UP000085678">
    <property type="component" value="Unplaced"/>
</dbReference>
<feature type="signal peptide" evidence="1">
    <location>
        <begin position="1"/>
        <end position="24"/>
    </location>
</feature>
<keyword evidence="1" id="KW-0732">Signal</keyword>
<protein>
    <submittedName>
        <fullName evidence="3 4">Uncharacterized protein LOC106162295</fullName>
    </submittedName>
</protein>
<feature type="chain" id="PRO_5014545806" evidence="1">
    <location>
        <begin position="25"/>
        <end position="135"/>
    </location>
</feature>
<evidence type="ECO:0000313" key="2">
    <source>
        <dbReference type="Proteomes" id="UP000085678"/>
    </source>
</evidence>
<evidence type="ECO:0000313" key="3">
    <source>
        <dbReference type="RefSeq" id="XP_013394977.1"/>
    </source>
</evidence>
<dbReference type="KEGG" id="lak:106162295"/>
<evidence type="ECO:0000313" key="5">
    <source>
        <dbReference type="RefSeq" id="XP_013394996.1"/>
    </source>
</evidence>
<accession>A0A1S3I9P3</accession>
<dbReference type="GeneID" id="106162295"/>
<name>A0A1S3I9P3_LINAN</name>
<evidence type="ECO:0000313" key="4">
    <source>
        <dbReference type="RefSeq" id="XP_013394985.1"/>
    </source>
</evidence>
<sequence length="135" mass="15070">MTLRQETQLVFYLTVLTAFHTTVAMDCYVCRDCDNDAAIIAAQEGCLKCQKSLKQGIVYKRCVTAMGEAYLRTLGIDTGPGCRGVSHNGGVTEELDICFCENADMCNSAVKQAYFGASQFIFVFVPWMVRRVWLQ</sequence>
<gene>
    <name evidence="3 4 5" type="primary">LOC106162295</name>
</gene>